<dbReference type="Pfam" id="PF20188">
    <property type="entry name" value="DUF6551"/>
    <property type="match status" value="1"/>
</dbReference>
<dbReference type="AlphaFoldDB" id="A0A3E2VYV2"/>
<evidence type="ECO:0008006" key="3">
    <source>
        <dbReference type="Google" id="ProtNLM"/>
    </source>
</evidence>
<dbReference type="RefSeq" id="WP_117554641.1">
    <property type="nucleotide sequence ID" value="NZ_QVFB01000019.1"/>
</dbReference>
<dbReference type="InterPro" id="IPR046681">
    <property type="entry name" value="DUF6551"/>
</dbReference>
<organism evidence="1 2">
    <name type="scientific">Faecalibacterium prausnitzii</name>
    <dbReference type="NCBI Taxonomy" id="853"/>
    <lineage>
        <taxon>Bacteria</taxon>
        <taxon>Bacillati</taxon>
        <taxon>Bacillota</taxon>
        <taxon>Clostridia</taxon>
        <taxon>Eubacteriales</taxon>
        <taxon>Oscillospiraceae</taxon>
        <taxon>Faecalibacterium</taxon>
    </lineage>
</organism>
<evidence type="ECO:0000313" key="2">
    <source>
        <dbReference type="Proteomes" id="UP000260733"/>
    </source>
</evidence>
<proteinExistence type="predicted"/>
<dbReference type="Proteomes" id="UP000260733">
    <property type="component" value="Unassembled WGS sequence"/>
</dbReference>
<protein>
    <recommendedName>
        <fullName evidence="3">Type II toxin-antitoxin system PemK/MazF family toxin</fullName>
    </recommendedName>
</protein>
<comment type="caution">
    <text evidence="1">The sequence shown here is derived from an EMBL/GenBank/DDBJ whole genome shotgun (WGS) entry which is preliminary data.</text>
</comment>
<accession>A0A3E2VYV2</accession>
<gene>
    <name evidence="1" type="ORF">DW855_11500</name>
</gene>
<evidence type="ECO:0000313" key="1">
    <source>
        <dbReference type="EMBL" id="RGC16675.1"/>
    </source>
</evidence>
<name>A0A3E2VYV2_9FIRM</name>
<reference evidence="1 2" key="1">
    <citation type="submission" date="2018-08" db="EMBL/GenBank/DDBJ databases">
        <title>A genome reference for cultivated species of the human gut microbiota.</title>
        <authorList>
            <person name="Zou Y."/>
            <person name="Xue W."/>
            <person name="Luo G."/>
        </authorList>
    </citation>
    <scope>NUCLEOTIDE SEQUENCE [LARGE SCALE GENOMIC DNA]</scope>
    <source>
        <strain evidence="1 2">AM37-13AC</strain>
    </source>
</reference>
<sequence length="265" mass="29914">MMLSNLNLSSLPECNFEVRYVDSVLLNPCAEYQRLLRMGKVAKIAANFSEYIANEPKVSYRDGRYFVFDGQNTIEARKTCNGGRDLPIRCKVFYGLSKEHEALLFAVQTGISSELTAGEQLRAKLVAHEENACGFAAVTENTGVRFALDGIRAPWRIYCIRSAYYIYKSYGASLYREMLSVLVDAWGGDSDSFLSGILHGMARFLALYQGEYSRERLILRLRTVHPKTITRLAQNDTGNVADRHMKQILSIYNGAGRTHNLPCKR</sequence>
<dbReference type="EMBL" id="QVFB01000019">
    <property type="protein sequence ID" value="RGC16675.1"/>
    <property type="molecule type" value="Genomic_DNA"/>
</dbReference>